<dbReference type="OrthoDB" id="9803749at2"/>
<protein>
    <submittedName>
        <fullName evidence="3">Arsenate reductase</fullName>
    </submittedName>
</protein>
<proteinExistence type="inferred from homology"/>
<dbReference type="Proteomes" id="UP000092671">
    <property type="component" value="Unassembled WGS sequence"/>
</dbReference>
<organism evidence="3 4">
    <name type="scientific">Moraxella nonliquefaciens</name>
    <dbReference type="NCBI Taxonomy" id="478"/>
    <lineage>
        <taxon>Bacteria</taxon>
        <taxon>Pseudomonadati</taxon>
        <taxon>Pseudomonadota</taxon>
        <taxon>Gammaproteobacteria</taxon>
        <taxon>Moraxellales</taxon>
        <taxon>Moraxellaceae</taxon>
        <taxon>Moraxella</taxon>
    </lineage>
</organism>
<name>A0A1B8PKH5_MORNO</name>
<evidence type="ECO:0000313" key="4">
    <source>
        <dbReference type="Proteomes" id="UP000092671"/>
    </source>
</evidence>
<dbReference type="Gene3D" id="3.40.30.10">
    <property type="entry name" value="Glutaredoxin"/>
    <property type="match status" value="1"/>
</dbReference>
<dbReference type="SUPFAM" id="SSF52833">
    <property type="entry name" value="Thioredoxin-like"/>
    <property type="match status" value="1"/>
</dbReference>
<dbReference type="PROSITE" id="PS51353">
    <property type="entry name" value="ARSC"/>
    <property type="match status" value="1"/>
</dbReference>
<comment type="similarity">
    <text evidence="1 2">Belongs to the ArsC family.</text>
</comment>
<accession>A0A1B8PKH5</accession>
<comment type="caution">
    <text evidence="3">The sequence shown here is derived from an EMBL/GenBank/DDBJ whole genome shotgun (WGS) entry which is preliminary data.</text>
</comment>
<dbReference type="EMBL" id="LZDN01000006">
    <property type="protein sequence ID" value="OBX51485.1"/>
    <property type="molecule type" value="Genomic_DNA"/>
</dbReference>
<dbReference type="InterPro" id="IPR036249">
    <property type="entry name" value="Thioredoxin-like_sf"/>
</dbReference>
<evidence type="ECO:0000256" key="1">
    <source>
        <dbReference type="ARBA" id="ARBA00007198"/>
    </source>
</evidence>
<evidence type="ECO:0000256" key="2">
    <source>
        <dbReference type="PROSITE-ProRule" id="PRU01282"/>
    </source>
</evidence>
<sequence length="118" mass="13742">MMLIIYGINNCNTMKKAFGFLKGHNITHEFFDYKKSVLSQDDFEKFITIFGKQVINKQSTTYRKFDDETKEILASDDLPAMYEMVKNNLSVLKRPIVMGDDVALIGFDENKWHKMFGV</sequence>
<dbReference type="PANTHER" id="PTHR30041:SF8">
    <property type="entry name" value="PROTEIN YFFB"/>
    <property type="match status" value="1"/>
</dbReference>
<reference evidence="3 4" key="1">
    <citation type="submission" date="2016-06" db="EMBL/GenBank/DDBJ databases">
        <title>Draft genome of Moraxella nonliquefaciens CCUG 60284.</title>
        <authorList>
            <person name="Salva-Serra F."/>
            <person name="Engstrom-Jakobsson H."/>
            <person name="Thorell K."/>
            <person name="Gonzales-Siles L."/>
            <person name="Karlsson R."/>
            <person name="Boulund F."/>
            <person name="Engstrand L."/>
            <person name="Kristiansson E."/>
            <person name="Moore E."/>
        </authorList>
    </citation>
    <scope>NUCLEOTIDE SEQUENCE [LARGE SCALE GENOMIC DNA]</scope>
    <source>
        <strain evidence="3 4">CCUG 60284</strain>
    </source>
</reference>
<evidence type="ECO:0000313" key="3">
    <source>
        <dbReference type="EMBL" id="OBX51485.1"/>
    </source>
</evidence>
<dbReference type="Pfam" id="PF03960">
    <property type="entry name" value="ArsC"/>
    <property type="match status" value="1"/>
</dbReference>
<dbReference type="AlphaFoldDB" id="A0A1B8PKH5"/>
<dbReference type="InterPro" id="IPR006660">
    <property type="entry name" value="Arsenate_reductase-like"/>
</dbReference>
<gene>
    <name evidence="3" type="ORF">A9Z60_07320</name>
</gene>
<dbReference type="PANTHER" id="PTHR30041">
    <property type="entry name" value="ARSENATE REDUCTASE"/>
    <property type="match status" value="1"/>
</dbReference>